<feature type="transmembrane region" description="Helical" evidence="16">
    <location>
        <begin position="510"/>
        <end position="527"/>
    </location>
</feature>
<dbReference type="InterPro" id="IPR015683">
    <property type="entry name" value="Ionotropic_Glu_rcpt"/>
</dbReference>
<accession>A0ABQ9FQ63</accession>
<evidence type="ECO:0000256" key="7">
    <source>
        <dbReference type="ARBA" id="ARBA00023065"/>
    </source>
</evidence>
<feature type="domain" description="Ionotropic glutamate receptor C-terminal" evidence="17">
    <location>
        <begin position="326"/>
        <end position="680"/>
    </location>
</feature>
<dbReference type="InterPro" id="IPR028082">
    <property type="entry name" value="Peripla_BP_I"/>
</dbReference>
<feature type="region of interest" description="Disordered" evidence="15">
    <location>
        <begin position="809"/>
        <end position="886"/>
    </location>
</feature>
<keyword evidence="13" id="KW-0407">Ion channel</keyword>
<evidence type="ECO:0000256" key="16">
    <source>
        <dbReference type="SAM" id="Phobius"/>
    </source>
</evidence>
<feature type="domain" description="Ionotropic glutamate receptor L-glutamate and glycine-binding" evidence="18">
    <location>
        <begin position="353"/>
        <end position="415"/>
    </location>
</feature>
<dbReference type="Pfam" id="PF10613">
    <property type="entry name" value="Lig_chan-Glu_bd"/>
    <property type="match status" value="1"/>
</dbReference>
<dbReference type="EMBL" id="JARBDR010000214">
    <property type="protein sequence ID" value="KAJ8317865.1"/>
    <property type="molecule type" value="Genomic_DNA"/>
</dbReference>
<evidence type="ECO:0000256" key="13">
    <source>
        <dbReference type="ARBA" id="ARBA00023303"/>
    </source>
</evidence>
<dbReference type="Gene3D" id="1.10.287.70">
    <property type="match status" value="1"/>
</dbReference>
<dbReference type="Pfam" id="PF01094">
    <property type="entry name" value="ANF_receptor"/>
    <property type="match status" value="1"/>
</dbReference>
<dbReference type="InterPro" id="IPR001828">
    <property type="entry name" value="ANF_lig-bd_rcpt"/>
</dbReference>
<dbReference type="InterPro" id="IPR001508">
    <property type="entry name" value="Iono_Glu_rcpt_met"/>
</dbReference>
<keyword evidence="2" id="KW-0813">Transport</keyword>
<organism evidence="19 20">
    <name type="scientific">Tegillarca granosa</name>
    <name type="common">Malaysian cockle</name>
    <name type="synonym">Anadara granosa</name>
    <dbReference type="NCBI Taxonomy" id="220873"/>
    <lineage>
        <taxon>Eukaryota</taxon>
        <taxon>Metazoa</taxon>
        <taxon>Spiralia</taxon>
        <taxon>Lophotrochozoa</taxon>
        <taxon>Mollusca</taxon>
        <taxon>Bivalvia</taxon>
        <taxon>Autobranchia</taxon>
        <taxon>Pteriomorphia</taxon>
        <taxon>Arcoida</taxon>
        <taxon>Arcoidea</taxon>
        <taxon>Arcidae</taxon>
        <taxon>Tegillarca</taxon>
    </lineage>
</organism>
<name>A0ABQ9FQ63_TEGGR</name>
<evidence type="ECO:0000256" key="12">
    <source>
        <dbReference type="ARBA" id="ARBA00023286"/>
    </source>
</evidence>
<keyword evidence="9" id="KW-0675">Receptor</keyword>
<evidence type="ECO:0000259" key="18">
    <source>
        <dbReference type="SMART" id="SM00918"/>
    </source>
</evidence>
<evidence type="ECO:0000256" key="2">
    <source>
        <dbReference type="ARBA" id="ARBA00022448"/>
    </source>
</evidence>
<dbReference type="InterPro" id="IPR019594">
    <property type="entry name" value="Glu/Gly-bd"/>
</dbReference>
<dbReference type="PANTHER" id="PTHR18966">
    <property type="entry name" value="IONOTROPIC GLUTAMATE RECEPTOR"/>
    <property type="match status" value="1"/>
</dbReference>
<dbReference type="InterPro" id="IPR001320">
    <property type="entry name" value="Iontro_rcpt_C"/>
</dbReference>
<dbReference type="Pfam" id="PF00060">
    <property type="entry name" value="Lig_chan"/>
    <property type="match status" value="1"/>
</dbReference>
<dbReference type="SMART" id="SM00079">
    <property type="entry name" value="PBPe"/>
    <property type="match status" value="1"/>
</dbReference>
<evidence type="ECO:0000256" key="1">
    <source>
        <dbReference type="ARBA" id="ARBA00004651"/>
    </source>
</evidence>
<keyword evidence="6" id="KW-0770">Synapse</keyword>
<feature type="transmembrane region" description="Helical" evidence="16">
    <location>
        <begin position="695"/>
        <end position="720"/>
    </location>
</feature>
<sequence>MIVVVVACCKNIANMESLMKTHFKIAHLLQIMFLFLYIGMHVVQSARTKLSFRIIMPNLKHYERPINEAKSSISRYTYGLPGYPDISILRVDTNSPEEIMNMFCDKILPNQVNTLLHLDLKSDRTSRISSNYIMNVAEQLGYPLFSWDPDYAGALEHERNRRILQMAPTIYHQSEAIVSVLSHYNWTHFVIVTTTGFVEDVIKKNNEVVGYLKKPSAKTTKDMLEVAESLGLTDSNYIWILTSTSIGLITMSTRLPLGLLGVTFRGEHRDELEMIKYAVKDSIKVGSYLPQRKGFRGEVNSILQMNDINWPGNAPFPPKGRPERRHFSIGTLEEEPYVMYRPRDESTGKCTIPAVPCRLNGTVTRCCTGLSIDLLRLLSDEMAFDYDLFEVPDKSFGVENPITGQWNGLIRLLQDKKADMVVGSLQITPKRSEQVEFSVPFLGTGLAIVVSFRKGAISATAVLEPYDYPAWCLILVFSVHSIGASIFIFEWLSPRGLDQGKTPLREHQFSLFRSFWLIWAMLFGASVSTDNPRGVSSKFLANIWALFALVFLASYTANLAAFMITKEVYYKLSGITDWRLVNPLSHKPPFRFATVPNGSTQENLMTNNPAMFEYMKSYHQPNVRTAIQELKKQKIQAFIYDASPLYYQVGIDQDCQLKIVGNWYARTGELERLRKFWLAGACHSKRKSGQSSHDLGILNFTSAFILLASGIVLGGLLLIVEHLYFRFGRKCLRKYDKCGCCSLVSLSMGKSLTFKQTIMEAIDYRKKHRCKDPLCENQLWKVKHELDLALLKIDKLNKERNLNRSKSVIEEKEEEARELNRPSSDKIKLSSANGGIINDDSVQKEERGLRKRNGSRDIVNEIGSMRRSPSYTQAVSASEDSLQSQISAKDVVKSGTPIKVRYSDGRYYSGVRSHEYEDV</sequence>
<evidence type="ECO:0000256" key="10">
    <source>
        <dbReference type="ARBA" id="ARBA00023180"/>
    </source>
</evidence>
<comment type="caution">
    <text evidence="19">The sequence shown here is derived from an EMBL/GenBank/DDBJ whole genome shotgun (WGS) entry which is preliminary data.</text>
</comment>
<keyword evidence="5 16" id="KW-1133">Transmembrane helix</keyword>
<keyword evidence="10" id="KW-0325">Glycoprotein</keyword>
<evidence type="ECO:0000256" key="4">
    <source>
        <dbReference type="ARBA" id="ARBA00022692"/>
    </source>
</evidence>
<keyword evidence="7" id="KW-0406">Ion transport</keyword>
<comment type="subcellular location">
    <subcellularLocation>
        <location evidence="1">Cell membrane</location>
        <topology evidence="1">Multi-pass membrane protein</topology>
    </subcellularLocation>
    <subcellularLocation>
        <location evidence="14">Postsynaptic cell membrane</location>
    </subcellularLocation>
</comment>
<dbReference type="PRINTS" id="PR00177">
    <property type="entry name" value="NMDARECEPTOR"/>
</dbReference>
<evidence type="ECO:0000256" key="14">
    <source>
        <dbReference type="ARBA" id="ARBA00034100"/>
    </source>
</evidence>
<evidence type="ECO:0000256" key="3">
    <source>
        <dbReference type="ARBA" id="ARBA00022475"/>
    </source>
</evidence>
<proteinExistence type="predicted"/>
<evidence type="ECO:0000256" key="9">
    <source>
        <dbReference type="ARBA" id="ARBA00023170"/>
    </source>
</evidence>
<dbReference type="Gene3D" id="3.40.190.10">
    <property type="entry name" value="Periplasmic binding protein-like II"/>
    <property type="match status" value="2"/>
</dbReference>
<keyword evidence="4 16" id="KW-0812">Transmembrane</keyword>
<evidence type="ECO:0000256" key="8">
    <source>
        <dbReference type="ARBA" id="ARBA00023136"/>
    </source>
</evidence>
<feature type="transmembrane region" description="Helical" evidence="16">
    <location>
        <begin position="468"/>
        <end position="489"/>
    </location>
</feature>
<reference evidence="19 20" key="1">
    <citation type="submission" date="2022-12" db="EMBL/GenBank/DDBJ databases">
        <title>Chromosome-level genome of Tegillarca granosa.</title>
        <authorList>
            <person name="Kim J."/>
        </authorList>
    </citation>
    <scope>NUCLEOTIDE SEQUENCE [LARGE SCALE GENOMIC DNA]</scope>
    <source>
        <strain evidence="19">Teg-2019</strain>
        <tissue evidence="19">Adductor muscle</tissue>
    </source>
</reference>
<keyword evidence="20" id="KW-1185">Reference proteome</keyword>
<evidence type="ECO:0000256" key="11">
    <source>
        <dbReference type="ARBA" id="ARBA00023257"/>
    </source>
</evidence>
<feature type="transmembrane region" description="Helical" evidence="16">
    <location>
        <begin position="25"/>
        <end position="43"/>
    </location>
</feature>
<keyword evidence="11" id="KW-0628">Postsynaptic cell membrane</keyword>
<evidence type="ECO:0000256" key="5">
    <source>
        <dbReference type="ARBA" id="ARBA00022989"/>
    </source>
</evidence>
<keyword evidence="3" id="KW-1003">Cell membrane</keyword>
<feature type="compositionally biased region" description="Basic and acidic residues" evidence="15">
    <location>
        <begin position="809"/>
        <end position="828"/>
    </location>
</feature>
<dbReference type="Proteomes" id="UP001217089">
    <property type="component" value="Unassembled WGS sequence"/>
</dbReference>
<feature type="compositionally biased region" description="Polar residues" evidence="15">
    <location>
        <begin position="867"/>
        <end position="886"/>
    </location>
</feature>
<dbReference type="SUPFAM" id="SSF53822">
    <property type="entry name" value="Periplasmic binding protein-like I"/>
    <property type="match status" value="1"/>
</dbReference>
<evidence type="ECO:0000313" key="20">
    <source>
        <dbReference type="Proteomes" id="UP001217089"/>
    </source>
</evidence>
<dbReference type="SUPFAM" id="SSF53850">
    <property type="entry name" value="Periplasmic binding protein-like II"/>
    <property type="match status" value="1"/>
</dbReference>
<evidence type="ECO:0000256" key="6">
    <source>
        <dbReference type="ARBA" id="ARBA00023018"/>
    </source>
</evidence>
<evidence type="ECO:0000313" key="19">
    <source>
        <dbReference type="EMBL" id="KAJ8317865.1"/>
    </source>
</evidence>
<keyword evidence="8 16" id="KW-0472">Membrane</keyword>
<protein>
    <submittedName>
        <fullName evidence="19">Uncharacterized protein</fullName>
    </submittedName>
</protein>
<gene>
    <name evidence="19" type="ORF">KUTeg_002956</name>
</gene>
<dbReference type="Gene3D" id="3.40.50.2300">
    <property type="match status" value="3"/>
</dbReference>
<feature type="transmembrane region" description="Helical" evidence="16">
    <location>
        <begin position="539"/>
        <end position="564"/>
    </location>
</feature>
<feature type="compositionally biased region" description="Basic and acidic residues" evidence="15">
    <location>
        <begin position="841"/>
        <end position="859"/>
    </location>
</feature>
<evidence type="ECO:0000259" key="17">
    <source>
        <dbReference type="SMART" id="SM00079"/>
    </source>
</evidence>
<keyword evidence="12" id="KW-1071">Ligand-gated ion channel</keyword>
<evidence type="ECO:0000256" key="15">
    <source>
        <dbReference type="SAM" id="MobiDB-lite"/>
    </source>
</evidence>
<dbReference type="SMART" id="SM00918">
    <property type="entry name" value="Lig_chan-Glu_bd"/>
    <property type="match status" value="1"/>
</dbReference>